<proteinExistence type="predicted"/>
<organism evidence="2 3">
    <name type="scientific">Talaromyces pinophilus</name>
    <name type="common">Penicillium pinophilum</name>
    <dbReference type="NCBI Taxonomy" id="128442"/>
    <lineage>
        <taxon>Eukaryota</taxon>
        <taxon>Fungi</taxon>
        <taxon>Dikarya</taxon>
        <taxon>Ascomycota</taxon>
        <taxon>Pezizomycotina</taxon>
        <taxon>Eurotiomycetes</taxon>
        <taxon>Eurotiomycetidae</taxon>
        <taxon>Eurotiales</taxon>
        <taxon>Trichocomaceae</taxon>
        <taxon>Talaromyces</taxon>
        <taxon>Talaromyces sect. Talaromyces</taxon>
    </lineage>
</organism>
<dbReference type="PANTHER" id="PTHR31904">
    <property type="entry name" value="BYPASS OF STOP CODON PROTEIN 5-RELATED"/>
    <property type="match status" value="1"/>
</dbReference>
<dbReference type="AlphaFoldDB" id="A0A478ECD7"/>
<evidence type="ECO:0000313" key="3">
    <source>
        <dbReference type="Proteomes" id="UP000053095"/>
    </source>
</evidence>
<dbReference type="InterPro" id="IPR014752">
    <property type="entry name" value="Arrestin-like_C"/>
</dbReference>
<dbReference type="InterPro" id="IPR039634">
    <property type="entry name" value="Bul1-like"/>
</dbReference>
<gene>
    <name evidence="2" type="ORF">TCE0_044r16571</name>
</gene>
<dbReference type="Gene3D" id="2.60.40.640">
    <property type="match status" value="1"/>
</dbReference>
<dbReference type="Proteomes" id="UP000053095">
    <property type="component" value="Unassembled WGS sequence"/>
</dbReference>
<evidence type="ECO:0000313" key="2">
    <source>
        <dbReference type="EMBL" id="GAM42518.1"/>
    </source>
</evidence>
<dbReference type="PANTHER" id="PTHR31904:SF1">
    <property type="entry name" value="BYPASS OF STOP CODON PROTEIN 5-RELATED"/>
    <property type="match status" value="1"/>
</dbReference>
<accession>A0A478ECD7</accession>
<feature type="region of interest" description="Disordered" evidence="1">
    <location>
        <begin position="474"/>
        <end position="545"/>
    </location>
</feature>
<keyword evidence="3" id="KW-1185">Reference proteome</keyword>
<reference evidence="3" key="1">
    <citation type="journal article" date="2015" name="Genome Announc.">
        <title>Draft genome sequence of Talaromyces cellulolyticus strain Y-94, a source of lignocellulosic biomass-degrading enzymes.</title>
        <authorList>
            <person name="Fujii T."/>
            <person name="Koike H."/>
            <person name="Sawayama S."/>
            <person name="Yano S."/>
            <person name="Inoue H."/>
        </authorList>
    </citation>
    <scope>NUCLEOTIDE SEQUENCE [LARGE SCALE GENOMIC DNA]</scope>
    <source>
        <strain evidence="3">Y-94</strain>
    </source>
</reference>
<feature type="compositionally biased region" description="Low complexity" evidence="1">
    <location>
        <begin position="488"/>
        <end position="500"/>
    </location>
</feature>
<evidence type="ECO:0008006" key="4">
    <source>
        <dbReference type="Google" id="ProtNLM"/>
    </source>
</evidence>
<sequence length="545" mass="59813">MPSLPMRNSRLKIDIALNGQVKGLVPSYTTFDKIEGEVHIQAERDTEFDHVQITFEGASKTIIQRQSPVAHVANNLNAFHPFLKLRQPIDPSTYPESREFKPLETYIFPFTFVVPENLLLHACNHFTNNPHLKAAHTQLPPTLGDAMLSDDGKTMINDMAPMMSEIAYKLKVAVMKKNPPASPKPFYAISSVAKKVRIIPATMEQPPLEIGCNNVDGYRIRREKHVRKALLGGKTGRLVVSAAQPKPLQLPAPGSTGFKAPVSSHIKLHVRFDPETEDEQPPRLKSTSSKLKVSTFYATQPWTNFPSKEIAEAYNHTAHGVYPETINLSSLCVASAQWKKHDGTDASLDGSRRSSLVSESSSSLADSLSHHPSASSSYCGKTFYTASILVPVTLPANRTFVPTFHSCLVSRVYTLDLSLSYQPASTKLPLAPSISLNIPIQITSAPGNGLATPADASDLLLPDTQIEEEYYRPRTIAPPSEEDYQDHYSSYSPQRSSGGSFQDDVESHTGSSDHAPPEYSMITQSGAGVRTSNPLSPGWMLDSLH</sequence>
<feature type="compositionally biased region" description="Polar residues" evidence="1">
    <location>
        <begin position="521"/>
        <end position="535"/>
    </location>
</feature>
<evidence type="ECO:0000256" key="1">
    <source>
        <dbReference type="SAM" id="MobiDB-lite"/>
    </source>
</evidence>
<dbReference type="EMBL" id="DF933840">
    <property type="protein sequence ID" value="GAM42518.1"/>
    <property type="molecule type" value="Genomic_DNA"/>
</dbReference>
<name>A0A478ECD7_TALPI</name>
<protein>
    <recommendedName>
        <fullName evidence="4">Arrestin-like N-terminal domain-containing protein</fullName>
    </recommendedName>
</protein>